<gene>
    <name evidence="1" type="ORF">BYL167_LOCUS38854</name>
    <name evidence="2" type="ORF">GIL414_LOCUS45702</name>
</gene>
<organism evidence="1 3">
    <name type="scientific">Rotaria magnacalcarata</name>
    <dbReference type="NCBI Taxonomy" id="392030"/>
    <lineage>
        <taxon>Eukaryota</taxon>
        <taxon>Metazoa</taxon>
        <taxon>Spiralia</taxon>
        <taxon>Gnathifera</taxon>
        <taxon>Rotifera</taxon>
        <taxon>Eurotatoria</taxon>
        <taxon>Bdelloidea</taxon>
        <taxon>Philodinida</taxon>
        <taxon>Philodinidae</taxon>
        <taxon>Rotaria</taxon>
    </lineage>
</organism>
<reference evidence="1" key="1">
    <citation type="submission" date="2021-02" db="EMBL/GenBank/DDBJ databases">
        <authorList>
            <person name="Nowell W R."/>
        </authorList>
    </citation>
    <scope>NUCLEOTIDE SEQUENCE</scope>
</reference>
<dbReference type="EMBL" id="CAJOBH010091956">
    <property type="protein sequence ID" value="CAF4569662.1"/>
    <property type="molecule type" value="Genomic_DNA"/>
</dbReference>
<comment type="caution">
    <text evidence="1">The sequence shown here is derived from an EMBL/GenBank/DDBJ whole genome shotgun (WGS) entry which is preliminary data.</text>
</comment>
<dbReference type="Proteomes" id="UP000681967">
    <property type="component" value="Unassembled WGS sequence"/>
</dbReference>
<dbReference type="AlphaFoldDB" id="A0A8S2YPW3"/>
<evidence type="ECO:0000313" key="3">
    <source>
        <dbReference type="Proteomes" id="UP000681967"/>
    </source>
</evidence>
<accession>A0A8S2YPW3</accession>
<proteinExistence type="predicted"/>
<dbReference type="Proteomes" id="UP000681720">
    <property type="component" value="Unassembled WGS sequence"/>
</dbReference>
<name>A0A8S2YPW3_9BILA</name>
<evidence type="ECO:0000313" key="2">
    <source>
        <dbReference type="EMBL" id="CAF4764790.1"/>
    </source>
</evidence>
<protein>
    <submittedName>
        <fullName evidence="1">Uncharacterized protein</fullName>
    </submittedName>
</protein>
<dbReference type="EMBL" id="CAJOBJ010141426">
    <property type="protein sequence ID" value="CAF4764790.1"/>
    <property type="molecule type" value="Genomic_DNA"/>
</dbReference>
<feature type="non-terminal residue" evidence="1">
    <location>
        <position position="51"/>
    </location>
</feature>
<evidence type="ECO:0000313" key="1">
    <source>
        <dbReference type="EMBL" id="CAF4569662.1"/>
    </source>
</evidence>
<sequence>MNIQGDISTNQENNNNQMQLPLQGLRYDFKDIKSISTTINSSEVQNPSKDS</sequence>